<dbReference type="RefSeq" id="WP_145435501.1">
    <property type="nucleotide sequence ID" value="NZ_CP036339.1"/>
</dbReference>
<evidence type="ECO:0000256" key="5">
    <source>
        <dbReference type="ARBA" id="ARBA00023157"/>
    </source>
</evidence>
<gene>
    <name evidence="8" type="ORF">I41_49530</name>
</gene>
<dbReference type="Proteomes" id="UP000317909">
    <property type="component" value="Chromosome"/>
</dbReference>
<reference evidence="8 9" key="1">
    <citation type="submission" date="2019-02" db="EMBL/GenBank/DDBJ databases">
        <title>Deep-cultivation of Planctomycetes and their phenomic and genomic characterization uncovers novel biology.</title>
        <authorList>
            <person name="Wiegand S."/>
            <person name="Jogler M."/>
            <person name="Boedeker C."/>
            <person name="Pinto D."/>
            <person name="Vollmers J."/>
            <person name="Rivas-Marin E."/>
            <person name="Kohn T."/>
            <person name="Peeters S.H."/>
            <person name="Heuer A."/>
            <person name="Rast P."/>
            <person name="Oberbeckmann S."/>
            <person name="Bunk B."/>
            <person name="Jeske O."/>
            <person name="Meyerdierks A."/>
            <person name="Storesund J.E."/>
            <person name="Kallscheuer N."/>
            <person name="Luecker S."/>
            <person name="Lage O.M."/>
            <person name="Pohl T."/>
            <person name="Merkel B.J."/>
            <person name="Hornburger P."/>
            <person name="Mueller R.-W."/>
            <person name="Bruemmer F."/>
            <person name="Labrenz M."/>
            <person name="Spormann A.M."/>
            <person name="Op den Camp H."/>
            <person name="Overmann J."/>
            <person name="Amann R."/>
            <person name="Jetten M.S.M."/>
            <person name="Mascher T."/>
            <person name="Medema M.H."/>
            <person name="Devos D.P."/>
            <person name="Kaster A.-K."/>
            <person name="Ovreas L."/>
            <person name="Rohde M."/>
            <person name="Galperin M.Y."/>
            <person name="Jogler C."/>
        </authorList>
    </citation>
    <scope>NUCLEOTIDE SEQUENCE [LARGE SCALE GENOMIC DNA]</scope>
    <source>
        <strain evidence="8 9">I41</strain>
    </source>
</reference>
<dbReference type="KEGG" id="llh:I41_49530"/>
<dbReference type="CDD" id="cd11010">
    <property type="entry name" value="S1-P1_nuclease"/>
    <property type="match status" value="1"/>
</dbReference>
<feature type="chain" id="PRO_5022239818" evidence="7">
    <location>
        <begin position="19"/>
        <end position="333"/>
    </location>
</feature>
<evidence type="ECO:0000256" key="4">
    <source>
        <dbReference type="ARBA" id="ARBA00022801"/>
    </source>
</evidence>
<organism evidence="8 9">
    <name type="scientific">Lacipirellula limnantheis</name>
    <dbReference type="NCBI Taxonomy" id="2528024"/>
    <lineage>
        <taxon>Bacteria</taxon>
        <taxon>Pseudomonadati</taxon>
        <taxon>Planctomycetota</taxon>
        <taxon>Planctomycetia</taxon>
        <taxon>Pirellulales</taxon>
        <taxon>Lacipirellulaceae</taxon>
        <taxon>Lacipirellula</taxon>
    </lineage>
</organism>
<evidence type="ECO:0000313" key="9">
    <source>
        <dbReference type="Proteomes" id="UP000317909"/>
    </source>
</evidence>
<dbReference type="GO" id="GO:0046872">
    <property type="term" value="F:metal ion binding"/>
    <property type="evidence" value="ECO:0007669"/>
    <property type="project" value="UniProtKB-KW"/>
</dbReference>
<accession>A0A517U4Z9</accession>
<dbReference type="GO" id="GO:0003676">
    <property type="term" value="F:nucleic acid binding"/>
    <property type="evidence" value="ECO:0007669"/>
    <property type="project" value="InterPro"/>
</dbReference>
<keyword evidence="5" id="KW-1015">Disulfide bond</keyword>
<dbReference type="GO" id="GO:0006308">
    <property type="term" value="P:DNA catabolic process"/>
    <property type="evidence" value="ECO:0007669"/>
    <property type="project" value="InterPro"/>
</dbReference>
<dbReference type="PANTHER" id="PTHR33146">
    <property type="entry name" value="ENDONUCLEASE 4"/>
    <property type="match status" value="1"/>
</dbReference>
<proteinExistence type="predicted"/>
<keyword evidence="3" id="KW-0255">Endonuclease</keyword>
<evidence type="ECO:0000313" key="8">
    <source>
        <dbReference type="EMBL" id="QDT75711.1"/>
    </source>
</evidence>
<dbReference type="Gene3D" id="1.10.575.10">
    <property type="entry name" value="P1 Nuclease"/>
    <property type="match status" value="1"/>
</dbReference>
<keyword evidence="7" id="KW-0732">Signal</keyword>
<keyword evidence="2" id="KW-0479">Metal-binding</keyword>
<dbReference type="GO" id="GO:0016788">
    <property type="term" value="F:hydrolase activity, acting on ester bonds"/>
    <property type="evidence" value="ECO:0007669"/>
    <property type="project" value="InterPro"/>
</dbReference>
<evidence type="ECO:0000256" key="2">
    <source>
        <dbReference type="ARBA" id="ARBA00022723"/>
    </source>
</evidence>
<evidence type="ECO:0000256" key="3">
    <source>
        <dbReference type="ARBA" id="ARBA00022759"/>
    </source>
</evidence>
<keyword evidence="6" id="KW-0325">Glycoprotein</keyword>
<dbReference type="EMBL" id="CP036339">
    <property type="protein sequence ID" value="QDT75711.1"/>
    <property type="molecule type" value="Genomic_DNA"/>
</dbReference>
<evidence type="ECO:0000256" key="6">
    <source>
        <dbReference type="ARBA" id="ARBA00023180"/>
    </source>
</evidence>
<dbReference type="SUPFAM" id="SSF48537">
    <property type="entry name" value="Phospholipase C/P1 nuclease"/>
    <property type="match status" value="1"/>
</dbReference>
<keyword evidence="1" id="KW-0540">Nuclease</keyword>
<evidence type="ECO:0000256" key="1">
    <source>
        <dbReference type="ARBA" id="ARBA00022722"/>
    </source>
</evidence>
<dbReference type="OrthoDB" id="267579at2"/>
<evidence type="ECO:0000256" key="7">
    <source>
        <dbReference type="SAM" id="SignalP"/>
    </source>
</evidence>
<sequence precursor="true">MTSCFQLLARLFLAVATAGLLTKTAAAWSESGHHLIALLAFDELTSGEQRELLDLLQAHPRYAEDFTPPEKIRNSERFRVGTAGYWPDIARSQPKYNRPTWHYQLGATLTLGDPSRLQVPETPGPLPPAATLETQELYVAQAVELCRRVMSDQHAPVADRAIALCWLAHLVGDAHQPCHAGSLYVERLFPEGDRGANSIPTQQKNNMHALWDGLLGGNYNEGTMNRRVESLEGEPEYGAIGEAALAKSNALDPLIWLSESREASREYAYTHEVLGPVKAILEEGGELPKIYFSESYLQQAGKLAQLRAAEAGHRLAAVWREGLNAIDGGDAGQ</sequence>
<protein>
    <submittedName>
        <fullName evidence="8">S1/P1 Nuclease</fullName>
    </submittedName>
</protein>
<dbReference type="PANTHER" id="PTHR33146:SF26">
    <property type="entry name" value="ENDONUCLEASE 4"/>
    <property type="match status" value="1"/>
</dbReference>
<dbReference type="AlphaFoldDB" id="A0A517U4Z9"/>
<keyword evidence="4" id="KW-0378">Hydrolase</keyword>
<dbReference type="GO" id="GO:0004519">
    <property type="term" value="F:endonuclease activity"/>
    <property type="evidence" value="ECO:0007669"/>
    <property type="project" value="UniProtKB-KW"/>
</dbReference>
<feature type="signal peptide" evidence="7">
    <location>
        <begin position="1"/>
        <end position="18"/>
    </location>
</feature>
<dbReference type="Pfam" id="PF02265">
    <property type="entry name" value="S1-P1_nuclease"/>
    <property type="match status" value="1"/>
</dbReference>
<name>A0A517U4Z9_9BACT</name>
<dbReference type="InterPro" id="IPR003154">
    <property type="entry name" value="S1/P1nuclease"/>
</dbReference>
<dbReference type="InterPro" id="IPR008947">
    <property type="entry name" value="PLipase_C/P1_nuclease_dom_sf"/>
</dbReference>
<keyword evidence="9" id="KW-1185">Reference proteome</keyword>